<dbReference type="RefSeq" id="WP_261967102.1">
    <property type="nucleotide sequence ID" value="NZ_JAHHZF010000002.1"/>
</dbReference>
<feature type="region of interest" description="Disordered" evidence="1">
    <location>
        <begin position="1"/>
        <end position="25"/>
    </location>
</feature>
<dbReference type="Proteomes" id="UP000766595">
    <property type="component" value="Unassembled WGS sequence"/>
</dbReference>
<proteinExistence type="predicted"/>
<organism evidence="2 3">
    <name type="scientific">Prosthecodimorpha staleyi</name>
    <dbReference type="NCBI Taxonomy" id="2840188"/>
    <lineage>
        <taxon>Bacteria</taxon>
        <taxon>Pseudomonadati</taxon>
        <taxon>Pseudomonadota</taxon>
        <taxon>Alphaproteobacteria</taxon>
        <taxon>Hyphomicrobiales</taxon>
        <taxon>Ancalomicrobiaceae</taxon>
        <taxon>Prosthecodimorpha</taxon>
    </lineage>
</organism>
<dbReference type="EMBL" id="JAHHZF010000002">
    <property type="protein sequence ID" value="MBT9288413.1"/>
    <property type="molecule type" value="Genomic_DNA"/>
</dbReference>
<name>A0A947D197_9HYPH</name>
<reference evidence="2 3" key="1">
    <citation type="submission" date="2021-06" db="EMBL/GenBank/DDBJ databases">
        <authorList>
            <person name="Grouzdev D.S."/>
            <person name="Koziaeva V."/>
        </authorList>
    </citation>
    <scope>NUCLEOTIDE SEQUENCE [LARGE SCALE GENOMIC DNA]</scope>
    <source>
        <strain evidence="2 3">22</strain>
    </source>
</reference>
<gene>
    <name evidence="2" type="ORF">KL771_03070</name>
</gene>
<evidence type="ECO:0000256" key="1">
    <source>
        <dbReference type="SAM" id="MobiDB-lite"/>
    </source>
</evidence>
<sequence length="58" mass="6165">MSAKDNQGKETQFSQGIPPKRESVTLDKQYKSIGISAVSAAASVKPVKGKKLNSNQMG</sequence>
<evidence type="ECO:0000313" key="3">
    <source>
        <dbReference type="Proteomes" id="UP000766595"/>
    </source>
</evidence>
<keyword evidence="3" id="KW-1185">Reference proteome</keyword>
<evidence type="ECO:0000313" key="2">
    <source>
        <dbReference type="EMBL" id="MBT9288413.1"/>
    </source>
</evidence>
<comment type="caution">
    <text evidence="2">The sequence shown here is derived from an EMBL/GenBank/DDBJ whole genome shotgun (WGS) entry which is preliminary data.</text>
</comment>
<accession>A0A947D197</accession>
<dbReference type="AlphaFoldDB" id="A0A947D197"/>
<protein>
    <submittedName>
        <fullName evidence="2">Uncharacterized protein</fullName>
    </submittedName>
</protein>